<proteinExistence type="predicted"/>
<feature type="region of interest" description="Disordered" evidence="1">
    <location>
        <begin position="1"/>
        <end position="20"/>
    </location>
</feature>
<organism evidence="2 3">
    <name type="scientific">Ceriporiopsis subvermispora (strain B)</name>
    <name type="common">White-rot fungus</name>
    <name type="synonym">Gelatoporia subvermispora</name>
    <dbReference type="NCBI Taxonomy" id="914234"/>
    <lineage>
        <taxon>Eukaryota</taxon>
        <taxon>Fungi</taxon>
        <taxon>Dikarya</taxon>
        <taxon>Basidiomycota</taxon>
        <taxon>Agaricomycotina</taxon>
        <taxon>Agaricomycetes</taxon>
        <taxon>Polyporales</taxon>
        <taxon>Gelatoporiaceae</taxon>
        <taxon>Gelatoporia</taxon>
    </lineage>
</organism>
<dbReference type="Proteomes" id="UP000016930">
    <property type="component" value="Unassembled WGS sequence"/>
</dbReference>
<evidence type="ECO:0000313" key="2">
    <source>
        <dbReference type="EMBL" id="EMD37206.1"/>
    </source>
</evidence>
<dbReference type="HOGENOM" id="CLU_1937911_0_0_1"/>
<dbReference type="AlphaFoldDB" id="M2REE1"/>
<dbReference type="EMBL" id="KB445797">
    <property type="protein sequence ID" value="EMD37206.1"/>
    <property type="molecule type" value="Genomic_DNA"/>
</dbReference>
<accession>M2REE1</accession>
<protein>
    <submittedName>
        <fullName evidence="2">Uncharacterized protein</fullName>
    </submittedName>
</protein>
<keyword evidence="3" id="KW-1185">Reference proteome</keyword>
<sequence length="130" mass="14662">MSQAPSQNQNQDGTTWGVADNDTWDKTAFLHQRSDKPPRDRHAPGGAVQHIETKCVVRKLTETHTTICEQCNDIRTLRARLDKASAAAARYYQRLDHDCKSRRHVKAHAWVADREAGWTSMEASSPPPQS</sequence>
<gene>
    <name evidence="2" type="ORF">CERSUDRAFT_74177</name>
</gene>
<evidence type="ECO:0000313" key="3">
    <source>
        <dbReference type="Proteomes" id="UP000016930"/>
    </source>
</evidence>
<feature type="compositionally biased region" description="Basic and acidic residues" evidence="1">
    <location>
        <begin position="32"/>
        <end position="43"/>
    </location>
</feature>
<reference evidence="2 3" key="1">
    <citation type="journal article" date="2012" name="Proc. Natl. Acad. Sci. U.S.A.">
        <title>Comparative genomics of Ceriporiopsis subvermispora and Phanerochaete chrysosporium provide insight into selective ligninolysis.</title>
        <authorList>
            <person name="Fernandez-Fueyo E."/>
            <person name="Ruiz-Duenas F.J."/>
            <person name="Ferreira P."/>
            <person name="Floudas D."/>
            <person name="Hibbett D.S."/>
            <person name="Canessa P."/>
            <person name="Larrondo L.F."/>
            <person name="James T.Y."/>
            <person name="Seelenfreund D."/>
            <person name="Lobos S."/>
            <person name="Polanco R."/>
            <person name="Tello M."/>
            <person name="Honda Y."/>
            <person name="Watanabe T."/>
            <person name="Watanabe T."/>
            <person name="Ryu J.S."/>
            <person name="Kubicek C.P."/>
            <person name="Schmoll M."/>
            <person name="Gaskell J."/>
            <person name="Hammel K.E."/>
            <person name="St John F.J."/>
            <person name="Vanden Wymelenberg A."/>
            <person name="Sabat G."/>
            <person name="Splinter BonDurant S."/>
            <person name="Syed K."/>
            <person name="Yadav J.S."/>
            <person name="Doddapaneni H."/>
            <person name="Subramanian V."/>
            <person name="Lavin J.L."/>
            <person name="Oguiza J.A."/>
            <person name="Perez G."/>
            <person name="Pisabarro A.G."/>
            <person name="Ramirez L."/>
            <person name="Santoyo F."/>
            <person name="Master E."/>
            <person name="Coutinho P.M."/>
            <person name="Henrissat B."/>
            <person name="Lombard V."/>
            <person name="Magnuson J.K."/>
            <person name="Kuees U."/>
            <person name="Hori C."/>
            <person name="Igarashi K."/>
            <person name="Samejima M."/>
            <person name="Held B.W."/>
            <person name="Barry K.W."/>
            <person name="LaButti K.M."/>
            <person name="Lapidus A."/>
            <person name="Lindquist E.A."/>
            <person name="Lucas S.M."/>
            <person name="Riley R."/>
            <person name="Salamov A.A."/>
            <person name="Hoffmeister D."/>
            <person name="Schwenk D."/>
            <person name="Hadar Y."/>
            <person name="Yarden O."/>
            <person name="de Vries R.P."/>
            <person name="Wiebenga A."/>
            <person name="Stenlid J."/>
            <person name="Eastwood D."/>
            <person name="Grigoriev I.V."/>
            <person name="Berka R.M."/>
            <person name="Blanchette R.A."/>
            <person name="Kersten P."/>
            <person name="Martinez A.T."/>
            <person name="Vicuna R."/>
            <person name="Cullen D."/>
        </authorList>
    </citation>
    <scope>NUCLEOTIDE SEQUENCE [LARGE SCALE GENOMIC DNA]</scope>
    <source>
        <strain evidence="2 3">B</strain>
    </source>
</reference>
<name>M2REE1_CERS8</name>
<feature type="compositionally biased region" description="Polar residues" evidence="1">
    <location>
        <begin position="1"/>
        <end position="14"/>
    </location>
</feature>
<feature type="region of interest" description="Disordered" evidence="1">
    <location>
        <begin position="26"/>
        <end position="47"/>
    </location>
</feature>
<evidence type="ECO:0000256" key="1">
    <source>
        <dbReference type="SAM" id="MobiDB-lite"/>
    </source>
</evidence>